<protein>
    <recommendedName>
        <fullName evidence="10">Amino acid transporter transmembrane domain-containing protein</fullName>
    </recommendedName>
</protein>
<evidence type="ECO:0000256" key="2">
    <source>
        <dbReference type="ARBA" id="ARBA00022448"/>
    </source>
</evidence>
<feature type="transmembrane region" description="Helical" evidence="9">
    <location>
        <begin position="175"/>
        <end position="195"/>
    </location>
</feature>
<dbReference type="PANTHER" id="PTHR22950:SF692">
    <property type="entry name" value="TRANSMEMBRANE AMINO ACID TRANSPORTER FAMILY PROTEIN"/>
    <property type="match status" value="1"/>
</dbReference>
<keyword evidence="12" id="KW-1185">Reference proteome</keyword>
<evidence type="ECO:0000256" key="8">
    <source>
        <dbReference type="SAM" id="MobiDB-lite"/>
    </source>
</evidence>
<keyword evidence="5 9" id="KW-1133">Transmembrane helix</keyword>
<dbReference type="Proteomes" id="UP000822688">
    <property type="component" value="Chromosome 1"/>
</dbReference>
<feature type="transmembrane region" description="Helical" evidence="9">
    <location>
        <begin position="508"/>
        <end position="530"/>
    </location>
</feature>
<keyword evidence="2" id="KW-0813">Transport</keyword>
<feature type="transmembrane region" description="Helical" evidence="9">
    <location>
        <begin position="222"/>
        <end position="242"/>
    </location>
</feature>
<dbReference type="EMBL" id="CM026421">
    <property type="protein sequence ID" value="KAG0591958.1"/>
    <property type="molecule type" value="Genomic_DNA"/>
</dbReference>
<name>A0A8T0JAU2_CERPU</name>
<dbReference type="GO" id="GO:0015179">
    <property type="term" value="F:L-amino acid transmembrane transporter activity"/>
    <property type="evidence" value="ECO:0007669"/>
    <property type="project" value="TreeGrafter"/>
</dbReference>
<evidence type="ECO:0000256" key="6">
    <source>
        <dbReference type="ARBA" id="ARBA00023136"/>
    </source>
</evidence>
<evidence type="ECO:0000313" key="11">
    <source>
        <dbReference type="EMBL" id="KAG0591958.1"/>
    </source>
</evidence>
<dbReference type="AlphaFoldDB" id="A0A8T0JAU2"/>
<gene>
    <name evidence="11" type="ORF">KC19_1G214200</name>
</gene>
<keyword evidence="3 9" id="KW-0812">Transmembrane</keyword>
<keyword evidence="4" id="KW-0029">Amino-acid transport</keyword>
<comment type="similarity">
    <text evidence="7">Belongs to the amino acid/polyamine transporter 2 family. Amino acid/auxin permease (AAAP) (TC 2.A.18.5) subfamily.</text>
</comment>
<organism evidence="11 12">
    <name type="scientific">Ceratodon purpureus</name>
    <name type="common">Fire moss</name>
    <name type="synonym">Dicranum purpureum</name>
    <dbReference type="NCBI Taxonomy" id="3225"/>
    <lineage>
        <taxon>Eukaryota</taxon>
        <taxon>Viridiplantae</taxon>
        <taxon>Streptophyta</taxon>
        <taxon>Embryophyta</taxon>
        <taxon>Bryophyta</taxon>
        <taxon>Bryophytina</taxon>
        <taxon>Bryopsida</taxon>
        <taxon>Dicranidae</taxon>
        <taxon>Pseudoditrichales</taxon>
        <taxon>Ditrichaceae</taxon>
        <taxon>Ceratodon</taxon>
    </lineage>
</organism>
<feature type="domain" description="Amino acid transporter transmembrane" evidence="10">
    <location>
        <begin position="144"/>
        <end position="527"/>
    </location>
</feature>
<dbReference type="Pfam" id="PF01490">
    <property type="entry name" value="Aa_trans"/>
    <property type="match status" value="1"/>
</dbReference>
<evidence type="ECO:0000256" key="5">
    <source>
        <dbReference type="ARBA" id="ARBA00022989"/>
    </source>
</evidence>
<sequence length="537" mass="59063">MGQEFKSEYVDDNGIIQSRLQSTPLAINPSPSLERCTSSSFNASPHWPQSIGRTMEVYSRSTSRRNRSIQAESITNGLEPSLSEQFAAALDKAEKNLREPLLQDSGRFDVENAEKYQFADDSRKLETHSTKEFGLHEDDEHVQGSSFLQALFNGMNILAGVGILSTPYATANGGWLGLGFLLIFAIIMCYTGILLRHCLDSDPYINTFPDIGEASFGKWGRWIISIMLYLELYAVSIEFLILEGDNLAQLFPGVSLTIGGTYFGAQEVFAVCAALCMLPTVLLRDLRFLSYVSAGGVFASLLIVLAVGWIGVVDGVGFHHRGSLVHLDGLPVAIGLFSFCYCGHSVFPSIYSSMEDRKQFSSVLVICFVLCTFMYGGMAVMGYAMFGDELQSQITLNLPRELPASSFAIWITLISPFAKYALTLMPLAVALEEFLPPSMTHSRKGTILGGTILRIFLVMSTVVVALAVPFFGLLMAFIGSFLSVAVSIHVPCICYLRIYWERISRREVFLIVLIISIGLLAGAIGTFYSVKRILEQG</sequence>
<dbReference type="FunFam" id="1.20.1740.10:FF:000047">
    <property type="entry name" value="Amino acid transporter AVT1A"/>
    <property type="match status" value="1"/>
</dbReference>
<accession>A0A8T0JAU2</accession>
<feature type="transmembrane region" description="Helical" evidence="9">
    <location>
        <begin position="332"/>
        <end position="351"/>
    </location>
</feature>
<evidence type="ECO:0000256" key="3">
    <source>
        <dbReference type="ARBA" id="ARBA00022692"/>
    </source>
</evidence>
<dbReference type="PANTHER" id="PTHR22950">
    <property type="entry name" value="AMINO ACID TRANSPORTER"/>
    <property type="match status" value="1"/>
</dbReference>
<evidence type="ECO:0000259" key="10">
    <source>
        <dbReference type="Pfam" id="PF01490"/>
    </source>
</evidence>
<evidence type="ECO:0000313" key="12">
    <source>
        <dbReference type="Proteomes" id="UP000822688"/>
    </source>
</evidence>
<dbReference type="GO" id="GO:0005774">
    <property type="term" value="C:vacuolar membrane"/>
    <property type="evidence" value="ECO:0007669"/>
    <property type="project" value="TreeGrafter"/>
</dbReference>
<evidence type="ECO:0000256" key="7">
    <source>
        <dbReference type="ARBA" id="ARBA00049662"/>
    </source>
</evidence>
<reference evidence="11" key="1">
    <citation type="submission" date="2020-06" db="EMBL/GenBank/DDBJ databases">
        <title>WGS assembly of Ceratodon purpureus strain R40.</title>
        <authorList>
            <person name="Carey S.B."/>
            <person name="Jenkins J."/>
            <person name="Shu S."/>
            <person name="Lovell J.T."/>
            <person name="Sreedasyam A."/>
            <person name="Maumus F."/>
            <person name="Tiley G.P."/>
            <person name="Fernandez-Pozo N."/>
            <person name="Barry K."/>
            <person name="Chen C."/>
            <person name="Wang M."/>
            <person name="Lipzen A."/>
            <person name="Daum C."/>
            <person name="Saski C.A."/>
            <person name="Payton A.C."/>
            <person name="Mcbreen J.C."/>
            <person name="Conrad R.E."/>
            <person name="Kollar L.M."/>
            <person name="Olsson S."/>
            <person name="Huttunen S."/>
            <person name="Landis J.B."/>
            <person name="Wickett N.J."/>
            <person name="Johnson M.G."/>
            <person name="Rensing S.A."/>
            <person name="Grimwood J."/>
            <person name="Schmutz J."/>
            <person name="Mcdaniel S.F."/>
        </authorList>
    </citation>
    <scope>NUCLEOTIDE SEQUENCE</scope>
    <source>
        <strain evidence="11">R40</strain>
    </source>
</reference>
<feature type="transmembrane region" description="Helical" evidence="9">
    <location>
        <begin position="288"/>
        <end position="312"/>
    </location>
</feature>
<feature type="transmembrane region" description="Helical" evidence="9">
    <location>
        <begin position="452"/>
        <end position="471"/>
    </location>
</feature>
<dbReference type="InterPro" id="IPR013057">
    <property type="entry name" value="AA_transpt_TM"/>
</dbReference>
<feature type="region of interest" description="Disordered" evidence="8">
    <location>
        <begin position="26"/>
        <end position="48"/>
    </location>
</feature>
<evidence type="ECO:0000256" key="4">
    <source>
        <dbReference type="ARBA" id="ARBA00022970"/>
    </source>
</evidence>
<feature type="transmembrane region" description="Helical" evidence="9">
    <location>
        <begin position="407"/>
        <end position="431"/>
    </location>
</feature>
<feature type="transmembrane region" description="Helical" evidence="9">
    <location>
        <begin position="363"/>
        <end position="387"/>
    </location>
</feature>
<evidence type="ECO:0000256" key="9">
    <source>
        <dbReference type="SAM" id="Phobius"/>
    </source>
</evidence>
<comment type="caution">
    <text evidence="11">The sequence shown here is derived from an EMBL/GenBank/DDBJ whole genome shotgun (WGS) entry which is preliminary data.</text>
</comment>
<evidence type="ECO:0000256" key="1">
    <source>
        <dbReference type="ARBA" id="ARBA00004141"/>
    </source>
</evidence>
<keyword evidence="6 9" id="KW-0472">Membrane</keyword>
<proteinExistence type="inferred from homology"/>
<feature type="transmembrane region" description="Helical" evidence="9">
    <location>
        <begin position="477"/>
        <end position="496"/>
    </location>
</feature>
<feature type="compositionally biased region" description="Polar residues" evidence="8">
    <location>
        <begin position="26"/>
        <end position="43"/>
    </location>
</feature>
<feature type="transmembrane region" description="Helical" evidence="9">
    <location>
        <begin position="262"/>
        <end position="281"/>
    </location>
</feature>
<comment type="subcellular location">
    <subcellularLocation>
        <location evidence="1">Membrane</location>
        <topology evidence="1">Multi-pass membrane protein</topology>
    </subcellularLocation>
</comment>